<feature type="domain" description="STAS" evidence="3">
    <location>
        <begin position="19"/>
        <end position="117"/>
    </location>
</feature>
<sequence>MPDLDALLWVTRTVENHSVVVRASGELDMLTAPRLSTQLDFAEAVVVPPAPVVLDLTGLTFLGSAGLSVLLNHDKRCKSRGSRLEIVPGGTAVTRPLTVTALDQVLTVKPDLVGGPA</sequence>
<dbReference type="Proteomes" id="UP000294927">
    <property type="component" value="Unassembled WGS sequence"/>
</dbReference>
<reference evidence="4 5" key="1">
    <citation type="submission" date="2019-03" db="EMBL/GenBank/DDBJ databases">
        <title>Genomic Encyclopedia of Archaeal and Bacterial Type Strains, Phase II (KMG-II): from individual species to whole genera.</title>
        <authorList>
            <person name="Goeker M."/>
        </authorList>
    </citation>
    <scope>NUCLEOTIDE SEQUENCE [LARGE SCALE GENOMIC DNA]</scope>
    <source>
        <strain evidence="4 5">DSM 45499</strain>
    </source>
</reference>
<comment type="similarity">
    <text evidence="1 2">Belongs to the anti-sigma-factor antagonist family.</text>
</comment>
<dbReference type="AlphaFoldDB" id="A0A4V3FUF4"/>
<dbReference type="Gene3D" id="3.30.750.24">
    <property type="entry name" value="STAS domain"/>
    <property type="match status" value="1"/>
</dbReference>
<dbReference type="InterPro" id="IPR036513">
    <property type="entry name" value="STAS_dom_sf"/>
</dbReference>
<dbReference type="RefSeq" id="WP_166664009.1">
    <property type="nucleotide sequence ID" value="NZ_SOCP01000003.1"/>
</dbReference>
<comment type="caution">
    <text evidence="4">The sequence shown here is derived from an EMBL/GenBank/DDBJ whole genome shotgun (WGS) entry which is preliminary data.</text>
</comment>
<dbReference type="CDD" id="cd07043">
    <property type="entry name" value="STAS_anti-anti-sigma_factors"/>
    <property type="match status" value="1"/>
</dbReference>
<dbReference type="PROSITE" id="PS50801">
    <property type="entry name" value="STAS"/>
    <property type="match status" value="1"/>
</dbReference>
<evidence type="ECO:0000259" key="3">
    <source>
        <dbReference type="PROSITE" id="PS50801"/>
    </source>
</evidence>
<keyword evidence="5" id="KW-1185">Reference proteome</keyword>
<organism evidence="4 5">
    <name type="scientific">Actinophytocola oryzae</name>
    <dbReference type="NCBI Taxonomy" id="502181"/>
    <lineage>
        <taxon>Bacteria</taxon>
        <taxon>Bacillati</taxon>
        <taxon>Actinomycetota</taxon>
        <taxon>Actinomycetes</taxon>
        <taxon>Pseudonocardiales</taxon>
        <taxon>Pseudonocardiaceae</taxon>
    </lineage>
</organism>
<dbReference type="PANTHER" id="PTHR33495">
    <property type="entry name" value="ANTI-SIGMA FACTOR ANTAGONIST TM_1081-RELATED-RELATED"/>
    <property type="match status" value="1"/>
</dbReference>
<dbReference type="PANTHER" id="PTHR33495:SF2">
    <property type="entry name" value="ANTI-SIGMA FACTOR ANTAGONIST TM_1081-RELATED"/>
    <property type="match status" value="1"/>
</dbReference>
<accession>A0A4V3FUF4</accession>
<evidence type="ECO:0000256" key="1">
    <source>
        <dbReference type="ARBA" id="ARBA00009013"/>
    </source>
</evidence>
<protein>
    <recommendedName>
        <fullName evidence="2">Anti-sigma factor antagonist</fullName>
    </recommendedName>
</protein>
<name>A0A4V3FUF4_9PSEU</name>
<dbReference type="InterPro" id="IPR003658">
    <property type="entry name" value="Anti-sigma_ant"/>
</dbReference>
<dbReference type="EMBL" id="SOCP01000003">
    <property type="protein sequence ID" value="TDV55021.1"/>
    <property type="molecule type" value="Genomic_DNA"/>
</dbReference>
<proteinExistence type="inferred from homology"/>
<evidence type="ECO:0000313" key="4">
    <source>
        <dbReference type="EMBL" id="TDV55021.1"/>
    </source>
</evidence>
<evidence type="ECO:0000313" key="5">
    <source>
        <dbReference type="Proteomes" id="UP000294927"/>
    </source>
</evidence>
<dbReference type="SUPFAM" id="SSF52091">
    <property type="entry name" value="SpoIIaa-like"/>
    <property type="match status" value="1"/>
</dbReference>
<evidence type="ECO:0000256" key="2">
    <source>
        <dbReference type="RuleBase" id="RU003749"/>
    </source>
</evidence>
<dbReference type="Pfam" id="PF01740">
    <property type="entry name" value="STAS"/>
    <property type="match status" value="1"/>
</dbReference>
<dbReference type="NCBIfam" id="TIGR00377">
    <property type="entry name" value="ant_ant_sig"/>
    <property type="match status" value="1"/>
</dbReference>
<dbReference type="InterPro" id="IPR002645">
    <property type="entry name" value="STAS_dom"/>
</dbReference>
<gene>
    <name evidence="4" type="ORF">CLV71_103262</name>
</gene>
<dbReference type="GO" id="GO:0043856">
    <property type="term" value="F:anti-sigma factor antagonist activity"/>
    <property type="evidence" value="ECO:0007669"/>
    <property type="project" value="InterPro"/>
</dbReference>